<dbReference type="eggNOG" id="KOG3660">
    <property type="taxonomic scope" value="Eukaryota"/>
</dbReference>
<keyword evidence="2" id="KW-1133">Transmembrane helix</keyword>
<feature type="transmembrane region" description="Helical" evidence="2">
    <location>
        <begin position="220"/>
        <end position="242"/>
    </location>
</feature>
<evidence type="ECO:0000256" key="1">
    <source>
        <dbReference type="SAM" id="MobiDB-lite"/>
    </source>
</evidence>
<feature type="transmembrane region" description="Helical" evidence="2">
    <location>
        <begin position="170"/>
        <end position="191"/>
    </location>
</feature>
<keyword evidence="4" id="KW-1185">Reference proteome</keyword>
<dbReference type="OrthoDB" id="5846215at2759"/>
<dbReference type="Proteomes" id="UP000008281">
    <property type="component" value="Unassembled WGS sequence"/>
</dbReference>
<organism evidence="4">
    <name type="scientific">Caenorhabditis remanei</name>
    <name type="common">Caenorhabditis vulgaris</name>
    <dbReference type="NCBI Taxonomy" id="31234"/>
    <lineage>
        <taxon>Eukaryota</taxon>
        <taxon>Metazoa</taxon>
        <taxon>Ecdysozoa</taxon>
        <taxon>Nematoda</taxon>
        <taxon>Chromadorea</taxon>
        <taxon>Rhabditida</taxon>
        <taxon>Rhabditina</taxon>
        <taxon>Rhabditomorpha</taxon>
        <taxon>Rhabditoidea</taxon>
        <taxon>Rhabditidae</taxon>
        <taxon>Peloderinae</taxon>
        <taxon>Caenorhabditis</taxon>
    </lineage>
</organism>
<feature type="transmembrane region" description="Helical" evidence="2">
    <location>
        <begin position="89"/>
        <end position="107"/>
    </location>
</feature>
<evidence type="ECO:0000313" key="3">
    <source>
        <dbReference type="EMBL" id="EFP05076.1"/>
    </source>
</evidence>
<feature type="transmembrane region" description="Helical" evidence="2">
    <location>
        <begin position="372"/>
        <end position="394"/>
    </location>
</feature>
<feature type="transmembrane region" description="Helical" evidence="2">
    <location>
        <begin position="406"/>
        <end position="426"/>
    </location>
</feature>
<gene>
    <name evidence="3" type="ORF">CRE_14366</name>
</gene>
<feature type="compositionally biased region" description="Basic and acidic residues" evidence="1">
    <location>
        <begin position="449"/>
        <end position="458"/>
    </location>
</feature>
<dbReference type="AlphaFoldDB" id="E3NLL3"/>
<name>E3NLL3_CAERE</name>
<dbReference type="FunCoup" id="E3NLL3">
    <property type="interactions" value="207"/>
</dbReference>
<feature type="compositionally biased region" description="Acidic residues" evidence="1">
    <location>
        <begin position="464"/>
        <end position="474"/>
    </location>
</feature>
<reference evidence="3" key="1">
    <citation type="submission" date="2007-07" db="EMBL/GenBank/DDBJ databases">
        <title>PCAP assembly of the Caenorhabditis remanei genome.</title>
        <authorList>
            <consortium name="The Caenorhabditis remanei Sequencing Consortium"/>
            <person name="Wilson R.K."/>
        </authorList>
    </citation>
    <scope>NUCLEOTIDE SEQUENCE [LARGE SCALE GENOMIC DNA]</scope>
    <source>
        <strain evidence="3">PB4641</strain>
    </source>
</reference>
<keyword evidence="2" id="KW-0812">Transmembrane</keyword>
<feature type="transmembrane region" description="Helical" evidence="2">
    <location>
        <begin position="339"/>
        <end position="356"/>
    </location>
</feature>
<dbReference type="EMBL" id="DS268909">
    <property type="protein sequence ID" value="EFP05076.1"/>
    <property type="molecule type" value="Genomic_DNA"/>
</dbReference>
<feature type="transmembrane region" description="Helical" evidence="2">
    <location>
        <begin position="57"/>
        <end position="77"/>
    </location>
</feature>
<feature type="transmembrane region" description="Helical" evidence="2">
    <location>
        <begin position="119"/>
        <end position="140"/>
    </location>
</feature>
<dbReference type="HOGENOM" id="CLU_021385_0_0_1"/>
<proteinExistence type="predicted"/>
<accession>E3NLL3</accession>
<feature type="region of interest" description="Disordered" evidence="1">
    <location>
        <begin position="435"/>
        <end position="483"/>
    </location>
</feature>
<sequence length="483" mass="54833">MLTLIRLGCEGHVADLQPNYHIYASTEETISFDLLPVCFATSHLGPVWSTLYFTAHYLYSSLGPMLIYTTFIYQSFIDDFPIVQNSPKQCIGMIALAFFIPSLVLYMPLGSKIATFFRYISQTSFTDITIFILVFFVYGWHKIEQDVLMTSPSTTRPSILEYFIRPTSPIWTTLQFTVVPMLLCAKFAGVFDFLRRGHDVHQHVAVGVAFLPIPQWPRFFIGYMIMFAPLIIMLIGAAFTVYQMVVKHGLTWKDTWKPSPDWMSHASVNPNKPRVHSLAYGILSRLVFKKISYKTGMFSLWLFESFIGILLVVLFFLNTVMISTGLHESGYPGNVANEYRSAMLLILVLIHIWALVDMRKAQQYAQIDGERLNFYIAVATMEMAMLNGYMWMYAEDHDFGTDLPPLLFLLGNTVIRGSCILLAIAIRAHSIEHSRPSNTREASEVDPEDLARGNRQVDEVGGVDGEDDEDDDDSPVIFDLAHV</sequence>
<evidence type="ECO:0000313" key="4">
    <source>
        <dbReference type="Proteomes" id="UP000008281"/>
    </source>
</evidence>
<protein>
    <submittedName>
        <fullName evidence="3">Uncharacterized protein</fullName>
    </submittedName>
</protein>
<keyword evidence="2" id="KW-0472">Membrane</keyword>
<dbReference type="InParanoid" id="E3NLL3"/>
<evidence type="ECO:0000256" key="2">
    <source>
        <dbReference type="SAM" id="Phobius"/>
    </source>
</evidence>
<feature type="transmembrane region" description="Helical" evidence="2">
    <location>
        <begin position="298"/>
        <end position="319"/>
    </location>
</feature>
<dbReference type="STRING" id="31234.E3NLL3"/>